<feature type="domain" description="FAD dependent oxidoreductase" evidence="2">
    <location>
        <begin position="14"/>
        <end position="406"/>
    </location>
</feature>
<keyword evidence="1 3" id="KW-0560">Oxidoreductase</keyword>
<organism evidence="3 4">
    <name type="scientific">Novispirillum itersonii</name>
    <name type="common">Aquaspirillum itersonii</name>
    <dbReference type="NCBI Taxonomy" id="189"/>
    <lineage>
        <taxon>Bacteria</taxon>
        <taxon>Pseudomonadati</taxon>
        <taxon>Pseudomonadota</taxon>
        <taxon>Alphaproteobacteria</taxon>
        <taxon>Rhodospirillales</taxon>
        <taxon>Novispirillaceae</taxon>
        <taxon>Novispirillum</taxon>
    </lineage>
</organism>
<dbReference type="AlphaFoldDB" id="A0A7W9ZGX9"/>
<dbReference type="EC" id="1.4.99.-" evidence="3"/>
<dbReference type="InterPro" id="IPR036188">
    <property type="entry name" value="FAD/NAD-bd_sf"/>
</dbReference>
<dbReference type="Proteomes" id="UP000544872">
    <property type="component" value="Unassembled WGS sequence"/>
</dbReference>
<dbReference type="EMBL" id="JACIIX010000010">
    <property type="protein sequence ID" value="MBB6211282.1"/>
    <property type="molecule type" value="Genomic_DNA"/>
</dbReference>
<dbReference type="GO" id="GO:0016491">
    <property type="term" value="F:oxidoreductase activity"/>
    <property type="evidence" value="ECO:0007669"/>
    <property type="project" value="UniProtKB-KW"/>
</dbReference>
<evidence type="ECO:0000259" key="2">
    <source>
        <dbReference type="Pfam" id="PF01266"/>
    </source>
</evidence>
<dbReference type="GO" id="GO:0005737">
    <property type="term" value="C:cytoplasm"/>
    <property type="evidence" value="ECO:0007669"/>
    <property type="project" value="TreeGrafter"/>
</dbReference>
<dbReference type="Pfam" id="PF01266">
    <property type="entry name" value="DAO"/>
    <property type="match status" value="1"/>
</dbReference>
<keyword evidence="4" id="KW-1185">Reference proteome</keyword>
<dbReference type="SUPFAM" id="SSF54373">
    <property type="entry name" value="FAD-linked reductases, C-terminal domain"/>
    <property type="match status" value="1"/>
</dbReference>
<evidence type="ECO:0000313" key="3">
    <source>
        <dbReference type="EMBL" id="MBB6211282.1"/>
    </source>
</evidence>
<dbReference type="PANTHER" id="PTHR13847">
    <property type="entry name" value="SARCOSINE DEHYDROGENASE-RELATED"/>
    <property type="match status" value="1"/>
</dbReference>
<dbReference type="InterPro" id="IPR006076">
    <property type="entry name" value="FAD-dep_OxRdtase"/>
</dbReference>
<proteinExistence type="predicted"/>
<dbReference type="PANTHER" id="PTHR13847:SF289">
    <property type="entry name" value="GLYCINE OXIDASE"/>
    <property type="match status" value="1"/>
</dbReference>
<accession>A0A7W9ZGX9</accession>
<dbReference type="Gene3D" id="3.30.9.10">
    <property type="entry name" value="D-Amino Acid Oxidase, subunit A, domain 2"/>
    <property type="match status" value="1"/>
</dbReference>
<sequence>MSVQQSDIQKQAYVIGGGVVGVSTGIALRRAGYAVTLLERGEPGREASFGNAGVIAVTEIAPMSAPGIIWSVPKWLLDPLGPLALRPAHVPALIPWLWKFWRAGTPAGVEQAAKALAWLMDGAWQAWPELLRDAGMTAEVTEAGALTVYETDAAFHADAHEWALKRRHGIESQALSAGELVEMEPDLAGAVQRGVLRHGVYCPKTAHVSDPWRIVSGLTAHFRALGGVIEHAVVTGLSRGPADRCLIHLGDGRTLDGDTVALTAGPWSPKLLKPLGIRALVESERGYNTTLPNSGVSLKRPVTSAEGKFVLSPLAIGLRIGGAAEFAGLEADANYKRSDALLTIARRYLPDMNAEGGTQWMGQRPSTPDSLPVIGRAPGLSNLLLGFGHGHLGLTGAAVTGKLLAGLAQGQTPVPQLSAFAVERF</sequence>
<name>A0A7W9ZGX9_NOVIT</name>
<protein>
    <submittedName>
        <fullName evidence="3">D-amino-acid dehydrogenase</fullName>
        <ecNumber evidence="3">1.4.99.-</ecNumber>
    </submittedName>
</protein>
<dbReference type="RefSeq" id="WP_221443511.1">
    <property type="nucleotide sequence ID" value="NZ_JACIIX010000010.1"/>
</dbReference>
<evidence type="ECO:0000313" key="4">
    <source>
        <dbReference type="Proteomes" id="UP000544872"/>
    </source>
</evidence>
<dbReference type="Gene3D" id="3.50.50.60">
    <property type="entry name" value="FAD/NAD(P)-binding domain"/>
    <property type="match status" value="2"/>
</dbReference>
<evidence type="ECO:0000256" key="1">
    <source>
        <dbReference type="ARBA" id="ARBA00023002"/>
    </source>
</evidence>
<reference evidence="3 4" key="1">
    <citation type="submission" date="2020-08" db="EMBL/GenBank/DDBJ databases">
        <title>Genomic Encyclopedia of Type Strains, Phase IV (KMG-IV): sequencing the most valuable type-strain genomes for metagenomic binning, comparative biology and taxonomic classification.</title>
        <authorList>
            <person name="Goeker M."/>
        </authorList>
    </citation>
    <scope>NUCLEOTIDE SEQUENCE [LARGE SCALE GENOMIC DNA]</scope>
    <source>
        <strain evidence="3 4">DSM 11590</strain>
    </source>
</reference>
<gene>
    <name evidence="3" type="ORF">FHS48_002719</name>
</gene>
<comment type="caution">
    <text evidence="3">The sequence shown here is derived from an EMBL/GenBank/DDBJ whole genome shotgun (WGS) entry which is preliminary data.</text>
</comment>
<dbReference type="SUPFAM" id="SSF51905">
    <property type="entry name" value="FAD/NAD(P)-binding domain"/>
    <property type="match status" value="1"/>
</dbReference>